<accession>A0A542X9I6</accession>
<name>A0A542X9I6_9MICO</name>
<dbReference type="PANTHER" id="PTHR35340">
    <property type="entry name" value="PQQ ENZYME REPEAT PROTEIN-RELATED"/>
    <property type="match status" value="1"/>
</dbReference>
<dbReference type="AlphaFoldDB" id="A0A542X9I6"/>
<protein>
    <submittedName>
        <fullName evidence="2">Arylsulfotransferase ASST</fullName>
    </submittedName>
</protein>
<gene>
    <name evidence="2" type="ORF">FB554_0531</name>
</gene>
<comment type="caution">
    <text evidence="2">The sequence shown here is derived from an EMBL/GenBank/DDBJ whole genome shotgun (WGS) entry which is preliminary data.</text>
</comment>
<keyword evidence="3" id="KW-1185">Reference proteome</keyword>
<dbReference type="Pfam" id="PF14269">
    <property type="entry name" value="Arylsulfotran_2"/>
    <property type="match status" value="1"/>
</dbReference>
<evidence type="ECO:0000313" key="3">
    <source>
        <dbReference type="Proteomes" id="UP000318336"/>
    </source>
</evidence>
<dbReference type="RefSeq" id="WP_142004507.1">
    <property type="nucleotide sequence ID" value="NZ_CAJTBP010000001.1"/>
</dbReference>
<sequence>MPSSLALAPPSPTDPRGPSRRSVLSGVAALGLGIVGGGRLLEQAHAGAARGPVQVPRSFVSTDLTLPAMTVEKRGETAPGYLFLAPRGDGGKAGVVLDDSGQPVWIQPTDQTSITDVRLQQVGAEPMLTYWSGDSADGHGEGTVSVVDSRLRAQPAVTPVGGDTIDLHETKVTDRGTMLTIAYTPARADLSSIGGPRDGWVYDTRVVERDLATSEPVLTWSPREHLALEETYSTIADDVGTREKPFDVFHANAVEDRGDTLLICFRHTHSLVLIDQATGEVQWRMGGRRSDFDIPEGVRFSWQHDARWVDEQTLSLFDNHASEGSDPPRSRGLVLTVDQEEMTVRPRGVYQVGGITSNAEGSTQVLAGGNVVVGWGSVGRVHEFDPEGTPVLSVEMPDTHTYRAYRQEWTSRPGTKPDVGVRAEEGGTRAYVSWNGATEVTSWRVHTGASADSLALGSSFERTGFESSVLVSSDGWLAVEALDADGRRLGMSDPVQASAG</sequence>
<feature type="region of interest" description="Disordered" evidence="1">
    <location>
        <begin position="1"/>
        <end position="21"/>
    </location>
</feature>
<dbReference type="SUPFAM" id="SSF63829">
    <property type="entry name" value="Calcium-dependent phosphotriesterase"/>
    <property type="match status" value="1"/>
</dbReference>
<keyword evidence="2" id="KW-0808">Transferase</keyword>
<dbReference type="EMBL" id="VFOK01000001">
    <property type="protein sequence ID" value="TQL32406.1"/>
    <property type="molecule type" value="Genomic_DNA"/>
</dbReference>
<dbReference type="InterPro" id="IPR053143">
    <property type="entry name" value="Arylsulfate_ST"/>
</dbReference>
<dbReference type="PANTHER" id="PTHR35340:SF6">
    <property type="entry name" value="ASST-DOMAIN-CONTAINING PROTEIN"/>
    <property type="match status" value="1"/>
</dbReference>
<evidence type="ECO:0000256" key="1">
    <source>
        <dbReference type="SAM" id="MobiDB-lite"/>
    </source>
</evidence>
<dbReference type="Proteomes" id="UP000318336">
    <property type="component" value="Unassembled WGS sequence"/>
</dbReference>
<dbReference type="InterPro" id="IPR006311">
    <property type="entry name" value="TAT_signal"/>
</dbReference>
<organism evidence="2 3">
    <name type="scientific">Barrientosiimonas humi</name>
    <dbReference type="NCBI Taxonomy" id="999931"/>
    <lineage>
        <taxon>Bacteria</taxon>
        <taxon>Bacillati</taxon>
        <taxon>Actinomycetota</taxon>
        <taxon>Actinomycetes</taxon>
        <taxon>Micrococcales</taxon>
        <taxon>Dermacoccaceae</taxon>
        <taxon>Barrientosiimonas</taxon>
    </lineage>
</organism>
<dbReference type="GO" id="GO:0016740">
    <property type="term" value="F:transferase activity"/>
    <property type="evidence" value="ECO:0007669"/>
    <property type="project" value="UniProtKB-KW"/>
</dbReference>
<evidence type="ECO:0000313" key="2">
    <source>
        <dbReference type="EMBL" id="TQL32406.1"/>
    </source>
</evidence>
<dbReference type="OrthoDB" id="3225323at2"/>
<dbReference type="PROSITE" id="PS51318">
    <property type="entry name" value="TAT"/>
    <property type="match status" value="1"/>
</dbReference>
<reference evidence="2 3" key="1">
    <citation type="submission" date="2019-06" db="EMBL/GenBank/DDBJ databases">
        <title>Sequencing the genomes of 1000 actinobacteria strains.</title>
        <authorList>
            <person name="Klenk H.-P."/>
        </authorList>
    </citation>
    <scope>NUCLEOTIDE SEQUENCE [LARGE SCALE GENOMIC DNA]</scope>
    <source>
        <strain evidence="2 3">DSM 24617</strain>
    </source>
</reference>
<proteinExistence type="predicted"/>
<dbReference type="InterPro" id="IPR039535">
    <property type="entry name" value="ASST-like"/>
</dbReference>